<dbReference type="InterPro" id="IPR011576">
    <property type="entry name" value="Pyridox_Oxase_N"/>
</dbReference>
<gene>
    <name evidence="3" type="ORF">K9S39_21555</name>
</gene>
<organism evidence="3 4">
    <name type="scientific">Streptomyces halobius</name>
    <dbReference type="NCBI Taxonomy" id="2879846"/>
    <lineage>
        <taxon>Bacteria</taxon>
        <taxon>Bacillati</taxon>
        <taxon>Actinomycetota</taxon>
        <taxon>Actinomycetes</taxon>
        <taxon>Kitasatosporales</taxon>
        <taxon>Streptomycetaceae</taxon>
        <taxon>Streptomyces</taxon>
    </lineage>
</organism>
<accession>A0ABY4M8K4</accession>
<dbReference type="PANTHER" id="PTHR42815">
    <property type="entry name" value="FAD-BINDING, PUTATIVE (AFU_ORTHOLOGUE AFUA_6G07600)-RELATED"/>
    <property type="match status" value="1"/>
</dbReference>
<dbReference type="EMBL" id="CP086322">
    <property type="protein sequence ID" value="UQA94114.1"/>
    <property type="molecule type" value="Genomic_DNA"/>
</dbReference>
<dbReference type="Gene3D" id="2.30.110.10">
    <property type="entry name" value="Electron Transport, Fmn-binding Protein, Chain A"/>
    <property type="match status" value="1"/>
</dbReference>
<evidence type="ECO:0000313" key="4">
    <source>
        <dbReference type="Proteomes" id="UP000830115"/>
    </source>
</evidence>
<keyword evidence="4" id="KW-1185">Reference proteome</keyword>
<keyword evidence="1" id="KW-0175">Coiled coil</keyword>
<evidence type="ECO:0000259" key="2">
    <source>
        <dbReference type="Pfam" id="PF01243"/>
    </source>
</evidence>
<evidence type="ECO:0000256" key="1">
    <source>
        <dbReference type="SAM" id="Coils"/>
    </source>
</evidence>
<proteinExistence type="predicted"/>
<feature type="domain" description="Pyridoxamine 5'-phosphate oxidase N-terminal" evidence="2">
    <location>
        <begin position="44"/>
        <end position="134"/>
    </location>
</feature>
<reference evidence="3" key="1">
    <citation type="submission" date="2021-10" db="EMBL/GenBank/DDBJ databases">
        <title>Streptomyces nigrumlapis sp.nov.,an antimicrobial producing actinobacterium isolated from Black Gobi rocks.</title>
        <authorList>
            <person name="Wen Y."/>
            <person name="Zhang W."/>
            <person name="Liu X.G."/>
        </authorList>
    </citation>
    <scope>NUCLEOTIDE SEQUENCE</scope>
    <source>
        <strain evidence="3">ST13-2-2</strain>
    </source>
</reference>
<protein>
    <submittedName>
        <fullName evidence="3">Pyridoxamine 5'-phosphate oxidase family protein</fullName>
    </submittedName>
</protein>
<dbReference type="SUPFAM" id="SSF50475">
    <property type="entry name" value="FMN-binding split barrel"/>
    <property type="match status" value="1"/>
</dbReference>
<dbReference type="Pfam" id="PF01243">
    <property type="entry name" value="PNPOx_N"/>
    <property type="match status" value="1"/>
</dbReference>
<dbReference type="Proteomes" id="UP000830115">
    <property type="component" value="Chromosome"/>
</dbReference>
<dbReference type="InterPro" id="IPR012349">
    <property type="entry name" value="Split_barrel_FMN-bd"/>
</dbReference>
<name>A0ABY4M8K4_9ACTN</name>
<sequence>MGRYAHLAYTESVRQVQSEQGSAAAVGRRLMEGDAPEPLAADEAAFIEARDGFYLASVSETGWPYVQFKGGAPGFLHVLDERTIGYADVRGNRQYISTGNVRADGRVALFFMDYPQQRRLKIFGRASVQPLHDDPALAERLSAVRTPGQVERLMLIHVEGFNWNCPQHITPRYAKAELEAVLDPIRTRLAALEEENRRLRTRLSDHT</sequence>
<evidence type="ECO:0000313" key="3">
    <source>
        <dbReference type="EMBL" id="UQA94114.1"/>
    </source>
</evidence>
<feature type="coiled-coil region" evidence="1">
    <location>
        <begin position="175"/>
        <end position="202"/>
    </location>
</feature>
<dbReference type="PANTHER" id="PTHR42815:SF2">
    <property type="entry name" value="FAD-BINDING, PUTATIVE (AFU_ORTHOLOGUE AFUA_6G07600)-RELATED"/>
    <property type="match status" value="1"/>
</dbReference>